<comment type="caution">
    <text evidence="1">The sequence shown here is derived from an EMBL/GenBank/DDBJ whole genome shotgun (WGS) entry which is preliminary data.</text>
</comment>
<organism evidence="1 2">
    <name type="scientific">Pleurodeles waltl</name>
    <name type="common">Iberian ribbed newt</name>
    <dbReference type="NCBI Taxonomy" id="8319"/>
    <lineage>
        <taxon>Eukaryota</taxon>
        <taxon>Metazoa</taxon>
        <taxon>Chordata</taxon>
        <taxon>Craniata</taxon>
        <taxon>Vertebrata</taxon>
        <taxon>Euteleostomi</taxon>
        <taxon>Amphibia</taxon>
        <taxon>Batrachia</taxon>
        <taxon>Caudata</taxon>
        <taxon>Salamandroidea</taxon>
        <taxon>Salamandridae</taxon>
        <taxon>Pleurodelinae</taxon>
        <taxon>Pleurodeles</taxon>
    </lineage>
</organism>
<gene>
    <name evidence="1" type="ORF">NDU88_001028</name>
</gene>
<protein>
    <submittedName>
        <fullName evidence="1">Uncharacterized protein</fullName>
    </submittedName>
</protein>
<dbReference type="Proteomes" id="UP001066276">
    <property type="component" value="Chromosome 9"/>
</dbReference>
<sequence>MRSLRRDTSRAQAPVGCASGDCKFLALYINEKQAEGQGTWGTAQHMGETLLNRFSSERQQNACQKQAGPECHCDPVHSRAGAFLTILNVLGAQGCGHDPLQNKQRVTPDPFMPTSRMRANILEEGD</sequence>
<keyword evidence="2" id="KW-1185">Reference proteome</keyword>
<dbReference type="AlphaFoldDB" id="A0AAV7MMK3"/>
<dbReference type="EMBL" id="JANPWB010000013">
    <property type="protein sequence ID" value="KAJ1103607.1"/>
    <property type="molecule type" value="Genomic_DNA"/>
</dbReference>
<proteinExistence type="predicted"/>
<evidence type="ECO:0000313" key="1">
    <source>
        <dbReference type="EMBL" id="KAJ1103607.1"/>
    </source>
</evidence>
<evidence type="ECO:0000313" key="2">
    <source>
        <dbReference type="Proteomes" id="UP001066276"/>
    </source>
</evidence>
<name>A0AAV7MMK3_PLEWA</name>
<reference evidence="1" key="1">
    <citation type="journal article" date="2022" name="bioRxiv">
        <title>Sequencing and chromosome-scale assembly of the giantPleurodeles waltlgenome.</title>
        <authorList>
            <person name="Brown T."/>
            <person name="Elewa A."/>
            <person name="Iarovenko S."/>
            <person name="Subramanian E."/>
            <person name="Araus A.J."/>
            <person name="Petzold A."/>
            <person name="Susuki M."/>
            <person name="Suzuki K.-i.T."/>
            <person name="Hayashi T."/>
            <person name="Toyoda A."/>
            <person name="Oliveira C."/>
            <person name="Osipova E."/>
            <person name="Leigh N.D."/>
            <person name="Simon A."/>
            <person name="Yun M.H."/>
        </authorList>
    </citation>
    <scope>NUCLEOTIDE SEQUENCE</scope>
    <source>
        <strain evidence="1">20211129_DDA</strain>
        <tissue evidence="1">Liver</tissue>
    </source>
</reference>
<accession>A0AAV7MMK3</accession>